<dbReference type="EMBL" id="CP159837">
    <property type="protein sequence ID" value="XCM39658.1"/>
    <property type="molecule type" value="Genomic_DNA"/>
</dbReference>
<evidence type="ECO:0000256" key="4">
    <source>
        <dbReference type="SAM" id="Coils"/>
    </source>
</evidence>
<feature type="repeat" description="TPR" evidence="3">
    <location>
        <begin position="1161"/>
        <end position="1194"/>
    </location>
</feature>
<dbReference type="PANTHER" id="PTHR44858">
    <property type="entry name" value="TETRATRICOPEPTIDE REPEAT PROTEIN 6"/>
    <property type="match status" value="1"/>
</dbReference>
<organism evidence="5">
    <name type="scientific">Planktothricoides raciborskii GIHE-MW2</name>
    <dbReference type="NCBI Taxonomy" id="2792601"/>
    <lineage>
        <taxon>Bacteria</taxon>
        <taxon>Bacillati</taxon>
        <taxon>Cyanobacteriota</taxon>
        <taxon>Cyanophyceae</taxon>
        <taxon>Oscillatoriophycideae</taxon>
        <taxon>Oscillatoriales</taxon>
        <taxon>Oscillatoriaceae</taxon>
        <taxon>Planktothricoides</taxon>
    </lineage>
</organism>
<evidence type="ECO:0000256" key="3">
    <source>
        <dbReference type="PROSITE-ProRule" id="PRU00339"/>
    </source>
</evidence>
<feature type="repeat" description="TPR" evidence="3">
    <location>
        <begin position="1019"/>
        <end position="1052"/>
    </location>
</feature>
<evidence type="ECO:0000256" key="2">
    <source>
        <dbReference type="ARBA" id="ARBA00022803"/>
    </source>
</evidence>
<dbReference type="SMART" id="SM00028">
    <property type="entry name" value="TPR"/>
    <property type="match status" value="7"/>
</dbReference>
<dbReference type="RefSeq" id="WP_054467455.1">
    <property type="nucleotide sequence ID" value="NZ_CP159837.1"/>
</dbReference>
<protein>
    <submittedName>
        <fullName evidence="5">Tetratricopeptide repeat protein</fullName>
    </submittedName>
</protein>
<keyword evidence="4" id="KW-0175">Coiled coil</keyword>
<evidence type="ECO:0000256" key="1">
    <source>
        <dbReference type="ARBA" id="ARBA00022737"/>
    </source>
</evidence>
<dbReference type="Gene3D" id="1.10.287.1490">
    <property type="match status" value="1"/>
</dbReference>
<dbReference type="InterPro" id="IPR019734">
    <property type="entry name" value="TPR_rpt"/>
</dbReference>
<feature type="coiled-coil region" evidence="4">
    <location>
        <begin position="487"/>
        <end position="545"/>
    </location>
</feature>
<feature type="repeat" description="TPR" evidence="3">
    <location>
        <begin position="1195"/>
        <end position="1228"/>
    </location>
</feature>
<dbReference type="GO" id="GO:0009279">
    <property type="term" value="C:cell outer membrane"/>
    <property type="evidence" value="ECO:0007669"/>
    <property type="project" value="TreeGrafter"/>
</dbReference>
<keyword evidence="2 3" id="KW-0802">TPR repeat</keyword>
<feature type="coiled-coil region" evidence="4">
    <location>
        <begin position="739"/>
        <end position="777"/>
    </location>
</feature>
<evidence type="ECO:0000313" key="5">
    <source>
        <dbReference type="EMBL" id="XCM39658.1"/>
    </source>
</evidence>
<dbReference type="Gene3D" id="1.25.40.10">
    <property type="entry name" value="Tetratricopeptide repeat domain"/>
    <property type="match status" value="3"/>
</dbReference>
<proteinExistence type="predicted"/>
<dbReference type="GO" id="GO:0046813">
    <property type="term" value="P:receptor-mediated virion attachment to host cell"/>
    <property type="evidence" value="ECO:0007669"/>
    <property type="project" value="TreeGrafter"/>
</dbReference>
<feature type="repeat" description="TPR" evidence="3">
    <location>
        <begin position="1127"/>
        <end position="1160"/>
    </location>
</feature>
<dbReference type="InterPro" id="IPR011990">
    <property type="entry name" value="TPR-like_helical_dom_sf"/>
</dbReference>
<reference evidence="5" key="1">
    <citation type="submission" date="2024-07" db="EMBL/GenBank/DDBJ databases">
        <authorList>
            <person name="Kim Y.J."/>
            <person name="Jeong J.Y."/>
        </authorList>
    </citation>
    <scope>NUCLEOTIDE SEQUENCE</scope>
    <source>
        <strain evidence="5">GIHE-MW2</strain>
    </source>
</reference>
<feature type="repeat" description="TPR" evidence="3">
    <location>
        <begin position="985"/>
        <end position="1018"/>
    </location>
</feature>
<name>A0AAU8JLG6_9CYAN</name>
<feature type="repeat" description="TPR" evidence="3">
    <location>
        <begin position="1093"/>
        <end position="1126"/>
    </location>
</feature>
<accession>A0AAU8JLG6</accession>
<dbReference type="PANTHER" id="PTHR44858:SF1">
    <property type="entry name" value="UDP-N-ACETYLGLUCOSAMINE--PEPTIDE N-ACETYLGLUCOSAMINYLTRANSFERASE SPINDLY-RELATED"/>
    <property type="match status" value="1"/>
</dbReference>
<feature type="coiled-coil region" evidence="4">
    <location>
        <begin position="226"/>
        <end position="283"/>
    </location>
</feature>
<gene>
    <name evidence="5" type="ORF">ABWT76_002602</name>
</gene>
<dbReference type="Pfam" id="PF13181">
    <property type="entry name" value="TPR_8"/>
    <property type="match status" value="1"/>
</dbReference>
<sequence length="1249" mass="139882">MKQQLSPLELLEYISLACTAAGTVTVVLLSQHVGYAIGPGALSLVLGAANRRKYSSSGSNSTEVVKIDQKLSEDVASVRQEIQTLPKSSDYNSLKSQVENLTVSVAGLEQHKSGALTNVGVELNPIRQDIVQLRSQYGNLQEFFNELRDRVEVTWQQLPPPDKIAHLENELKQMDAKLTQLPSKLQKMTGTTSVDLTSVTAEIEALKQQLNNIGQGGDVNSLVPELEQLRRQVAALENTTDRLVVNSQNLAEKEEVRSLSITLQELQKQQEQLQQTAASDRSALSELRDSAEWIAFANRLENLQAQINRIGEQTPATVQTQNLSELQALQDRLEQLSHRVNQRMSLAVVEVKEGQIIELTGIETALAKIADAVAEVKQEMEIRMSEISAWELTGIHQQLLDQQQTLIALQQDYQNLLASTLENRNWDQSLSDSEYQQKIEILERVLASNTESIDRIESSLGNHTFGESGNTITHESDLSRAVDIAQIAILQGSVSQLAANLDNLEQQVQFLANGDNVNEQVHDEIQALKEQINRLETSVNNNEMIGGETGTDLYPEIRIITQELKEIGLLKDTIYQLSGNVEILDQQVHDLNMGNPHSITGELREQIEALMAKVEQLPENQIPEDLTSNYQTVCWRLDQLEAGYLSLETHLKETQDVSNRNDQEITDQFLTLNAQLSELQQEIDGMGQKLTDLEKGLEEITVSELAVTRQDIAILQDTVSDLVTRLEQDLDKFNDREKVQKLEQSLFTLETKLSQAIAQLDEQFQALQLQTRQLEIEQAETQTATSQIDDLIGNSIERQMSGISQLLQDVAPCDYELIFDRPAIYDCLIQAIANSNKLLIIVCPWLNREIISGLLDEFEAFLERNGQLKIGWGHLADINEGEFPLLVQQQWHTENLTTRRQSYDALNDLEALREKYPNQLEYKVLGTHENFLVADEKMALISSHHFLSSDRDIPEREVAVKTSSLKIIHGLIDRFTDSVLRPGNAEAYYNRGFERLEIGDYAGAMADYDASLALNPDRATSYNNRGLTKYHTGNLPGAIADYSKAIELDPDEPVTYFNRAVAYYKIGDYRHSITDYTQVIQRQDGIRISAENTGAYFQRAEAYRQLGEYESAILDYTMAIRLAPNDPVAYNNRGLARYNQGDYLGSIEDYSETLTLNPNDAVAYSNRGVSRLKTGDYGGAVADFDSAIALKPDYASAYNNRGLARFEMGDRTEAIADLKQAAELFAAQGNIPSQQQALDSLKRLGCEEG</sequence>
<dbReference type="PROSITE" id="PS50005">
    <property type="entry name" value="TPR"/>
    <property type="match status" value="6"/>
</dbReference>
<dbReference type="InterPro" id="IPR050498">
    <property type="entry name" value="Ycf3"/>
</dbReference>
<dbReference type="Pfam" id="PF13414">
    <property type="entry name" value="TPR_11"/>
    <property type="match status" value="3"/>
</dbReference>
<dbReference type="PROSITE" id="PS50293">
    <property type="entry name" value="TPR_REGION"/>
    <property type="match status" value="1"/>
</dbReference>
<keyword evidence="1" id="KW-0677">Repeat</keyword>
<dbReference type="AlphaFoldDB" id="A0AAU8JLG6"/>
<dbReference type="SUPFAM" id="SSF48452">
    <property type="entry name" value="TPR-like"/>
    <property type="match status" value="1"/>
</dbReference>